<evidence type="ECO:0000259" key="7">
    <source>
        <dbReference type="Pfam" id="PF01545"/>
    </source>
</evidence>
<proteinExistence type="predicted"/>
<dbReference type="InterPro" id="IPR002524">
    <property type="entry name" value="Cation_efflux"/>
</dbReference>
<feature type="transmembrane region" description="Helical" evidence="6">
    <location>
        <begin position="16"/>
        <end position="34"/>
    </location>
</feature>
<dbReference type="InterPro" id="IPR027469">
    <property type="entry name" value="Cation_efflux_TMD_sf"/>
</dbReference>
<keyword evidence="5 6" id="KW-0472">Membrane</keyword>
<dbReference type="SUPFAM" id="SSF160240">
    <property type="entry name" value="Cation efflux protein cytoplasmic domain-like"/>
    <property type="match status" value="1"/>
</dbReference>
<organism evidence="9">
    <name type="scientific">marine metagenome</name>
    <dbReference type="NCBI Taxonomy" id="408172"/>
    <lineage>
        <taxon>unclassified sequences</taxon>
        <taxon>metagenomes</taxon>
        <taxon>ecological metagenomes</taxon>
    </lineage>
</organism>
<evidence type="ECO:0000256" key="1">
    <source>
        <dbReference type="ARBA" id="ARBA00004141"/>
    </source>
</evidence>
<keyword evidence="3 6" id="KW-0812">Transmembrane</keyword>
<feature type="domain" description="Cation efflux protein transmembrane" evidence="7">
    <location>
        <begin position="3"/>
        <end position="141"/>
    </location>
</feature>
<dbReference type="Gene3D" id="3.30.70.1350">
    <property type="entry name" value="Cation efflux protein, cytoplasmic domain"/>
    <property type="match status" value="1"/>
</dbReference>
<keyword evidence="4 6" id="KW-1133">Transmembrane helix</keyword>
<dbReference type="EMBL" id="UINC01001338">
    <property type="protein sequence ID" value="SUZ77998.1"/>
    <property type="molecule type" value="Genomic_DNA"/>
</dbReference>
<accession>A0A381QG67</accession>
<dbReference type="GO" id="GO:0008324">
    <property type="term" value="F:monoatomic cation transmembrane transporter activity"/>
    <property type="evidence" value="ECO:0007669"/>
    <property type="project" value="InterPro"/>
</dbReference>
<name>A0A381QG67_9ZZZZ</name>
<evidence type="ECO:0000256" key="3">
    <source>
        <dbReference type="ARBA" id="ARBA00022692"/>
    </source>
</evidence>
<dbReference type="InterPro" id="IPR058533">
    <property type="entry name" value="Cation_efflux_TM"/>
</dbReference>
<feature type="transmembrane region" description="Helical" evidence="6">
    <location>
        <begin position="97"/>
        <end position="130"/>
    </location>
</feature>
<keyword evidence="2" id="KW-0813">Transport</keyword>
<dbReference type="AlphaFoldDB" id="A0A381QG67"/>
<evidence type="ECO:0000256" key="6">
    <source>
        <dbReference type="SAM" id="Phobius"/>
    </source>
</evidence>
<evidence type="ECO:0000256" key="2">
    <source>
        <dbReference type="ARBA" id="ARBA00022448"/>
    </source>
</evidence>
<dbReference type="GO" id="GO:0016020">
    <property type="term" value="C:membrane"/>
    <property type="evidence" value="ECO:0007669"/>
    <property type="project" value="UniProtKB-SubCell"/>
</dbReference>
<evidence type="ECO:0000256" key="4">
    <source>
        <dbReference type="ARBA" id="ARBA00022989"/>
    </source>
</evidence>
<dbReference type="NCBIfam" id="TIGR01297">
    <property type="entry name" value="CDF"/>
    <property type="match status" value="1"/>
</dbReference>
<dbReference type="Pfam" id="PF16916">
    <property type="entry name" value="ZT_dimer"/>
    <property type="match status" value="1"/>
</dbReference>
<dbReference type="PANTHER" id="PTHR43840:SF15">
    <property type="entry name" value="MITOCHONDRIAL METAL TRANSPORTER 1-RELATED"/>
    <property type="match status" value="1"/>
</dbReference>
<dbReference type="PANTHER" id="PTHR43840">
    <property type="entry name" value="MITOCHONDRIAL METAL TRANSPORTER 1-RELATED"/>
    <property type="match status" value="1"/>
</dbReference>
<dbReference type="InterPro" id="IPR050291">
    <property type="entry name" value="CDF_Transporter"/>
</dbReference>
<sequence length="258" mass="27450">MANKRLNYAYGQAEDLAGPLIVVSVMAAGIYVGYESITRLSNSPEIDYIWVVAVAAIIGFISNEPVDLIRMKIGKEIGSAALVTDGHHGRVDGLTSLAVLFGAVGVWLGFPLADSIVGLVISTVILRIVVETSKSVFSRLLDGVGPEVPDEARNVNLVTGGVWGVAEVQVRSLGHKTLAEVNIAVDPDLLVAAGHDIAEDAHYQLLHNLKYLSNATVHVDSVGLAGEEYHRHGIGNTEHQESHVNEHGEHGHSHDLGG</sequence>
<comment type="subcellular location">
    <subcellularLocation>
        <location evidence="1">Membrane</location>
        <topology evidence="1">Multi-pass membrane protein</topology>
    </subcellularLocation>
</comment>
<dbReference type="SUPFAM" id="SSF161111">
    <property type="entry name" value="Cation efflux protein transmembrane domain-like"/>
    <property type="match status" value="1"/>
</dbReference>
<reference evidence="9" key="1">
    <citation type="submission" date="2018-05" db="EMBL/GenBank/DDBJ databases">
        <authorList>
            <person name="Lanie J.A."/>
            <person name="Ng W.-L."/>
            <person name="Kazmierczak K.M."/>
            <person name="Andrzejewski T.M."/>
            <person name="Davidsen T.M."/>
            <person name="Wayne K.J."/>
            <person name="Tettelin H."/>
            <person name="Glass J.I."/>
            <person name="Rusch D."/>
            <person name="Podicherti R."/>
            <person name="Tsui H.-C.T."/>
            <person name="Winkler M.E."/>
        </authorList>
    </citation>
    <scope>NUCLEOTIDE SEQUENCE</scope>
</reference>
<dbReference type="Pfam" id="PF01545">
    <property type="entry name" value="Cation_efflux"/>
    <property type="match status" value="1"/>
</dbReference>
<dbReference type="InterPro" id="IPR036837">
    <property type="entry name" value="Cation_efflux_CTD_sf"/>
</dbReference>
<dbReference type="Gene3D" id="1.20.1510.10">
    <property type="entry name" value="Cation efflux protein transmembrane domain"/>
    <property type="match status" value="1"/>
</dbReference>
<evidence type="ECO:0000256" key="5">
    <source>
        <dbReference type="ARBA" id="ARBA00023136"/>
    </source>
</evidence>
<gene>
    <name evidence="9" type="ORF">METZ01_LOCUS30852</name>
</gene>
<protein>
    <submittedName>
        <fullName evidence="9">Uncharacterized protein</fullName>
    </submittedName>
</protein>
<evidence type="ECO:0000259" key="8">
    <source>
        <dbReference type="Pfam" id="PF16916"/>
    </source>
</evidence>
<dbReference type="InterPro" id="IPR027470">
    <property type="entry name" value="Cation_efflux_CTD"/>
</dbReference>
<evidence type="ECO:0000313" key="9">
    <source>
        <dbReference type="EMBL" id="SUZ77998.1"/>
    </source>
</evidence>
<feature type="domain" description="Cation efflux protein cytoplasmic" evidence="8">
    <location>
        <begin position="153"/>
        <end position="221"/>
    </location>
</feature>
<feature type="transmembrane region" description="Helical" evidence="6">
    <location>
        <begin position="46"/>
        <end position="62"/>
    </location>
</feature>